<reference evidence="2" key="2">
    <citation type="submission" date="2014-01" db="EMBL/GenBank/DDBJ databases">
        <title>Evolution of pathogenesis and genome organization in the Tremellales.</title>
        <authorList>
            <person name="Cuomo C."/>
            <person name="Litvintseva A."/>
            <person name="Heitman J."/>
            <person name="Chen Y."/>
            <person name="Sun S."/>
            <person name="Springer D."/>
            <person name="Dromer F."/>
            <person name="Young S."/>
            <person name="Zeng Q."/>
            <person name="Chapman S."/>
            <person name="Gujja S."/>
            <person name="Saif S."/>
            <person name="Birren B."/>
        </authorList>
    </citation>
    <scope>NUCLEOTIDE SEQUENCE</scope>
    <source>
        <strain evidence="2">CBS 10118</strain>
    </source>
</reference>
<gene>
    <name evidence="2" type="ORF">I302_03150</name>
</gene>
<organism evidence="2">
    <name type="scientific">Kwoniella bestiolae CBS 10118</name>
    <dbReference type="NCBI Taxonomy" id="1296100"/>
    <lineage>
        <taxon>Eukaryota</taxon>
        <taxon>Fungi</taxon>
        <taxon>Dikarya</taxon>
        <taxon>Basidiomycota</taxon>
        <taxon>Agaricomycotina</taxon>
        <taxon>Tremellomycetes</taxon>
        <taxon>Tremellales</taxon>
        <taxon>Cryptococcaceae</taxon>
        <taxon>Kwoniella</taxon>
    </lineage>
</organism>
<sequence>MWNNPATEGDNCVRKMSEIRSAHTQIKAGEAIRKGTIASANKATGQNFKNGQNGKYKNNGQTGGKR</sequence>
<evidence type="ECO:0000256" key="1">
    <source>
        <dbReference type="SAM" id="MobiDB-lite"/>
    </source>
</evidence>
<feature type="region of interest" description="Disordered" evidence="1">
    <location>
        <begin position="42"/>
        <end position="66"/>
    </location>
</feature>
<dbReference type="EMBL" id="KI894019">
    <property type="protein sequence ID" value="OCF28294.1"/>
    <property type="molecule type" value="Genomic_DNA"/>
</dbReference>
<proteinExistence type="predicted"/>
<evidence type="ECO:0000313" key="2">
    <source>
        <dbReference type="EMBL" id="OCF28294.1"/>
    </source>
</evidence>
<feature type="compositionally biased region" description="Low complexity" evidence="1">
    <location>
        <begin position="45"/>
        <end position="60"/>
    </location>
</feature>
<name>A0A1B9GB97_9TREE</name>
<dbReference type="AlphaFoldDB" id="A0A1B9GB97"/>
<accession>A0A1B9GB97</accession>
<dbReference type="VEuPathDB" id="FungiDB:I302_03150"/>
<protein>
    <submittedName>
        <fullName evidence="2">Uncharacterized protein</fullName>
    </submittedName>
</protein>
<reference evidence="2" key="1">
    <citation type="submission" date="2013-07" db="EMBL/GenBank/DDBJ databases">
        <title>The Genome Sequence of Cryptococcus bestiolae CBS10118.</title>
        <authorList>
            <consortium name="The Broad Institute Genome Sequencing Platform"/>
            <person name="Cuomo C."/>
            <person name="Litvintseva A."/>
            <person name="Chen Y."/>
            <person name="Heitman J."/>
            <person name="Sun S."/>
            <person name="Springer D."/>
            <person name="Dromer F."/>
            <person name="Young S.K."/>
            <person name="Zeng Q."/>
            <person name="Gargeya S."/>
            <person name="Fitzgerald M."/>
            <person name="Abouelleil A."/>
            <person name="Alvarado L."/>
            <person name="Berlin A.M."/>
            <person name="Chapman S.B."/>
            <person name="Dewar J."/>
            <person name="Goldberg J."/>
            <person name="Griggs A."/>
            <person name="Gujja S."/>
            <person name="Hansen M."/>
            <person name="Howarth C."/>
            <person name="Imamovic A."/>
            <person name="Larimer J."/>
            <person name="McCowan C."/>
            <person name="Murphy C."/>
            <person name="Pearson M."/>
            <person name="Priest M."/>
            <person name="Roberts A."/>
            <person name="Saif S."/>
            <person name="Shea T."/>
            <person name="Sykes S."/>
            <person name="Wortman J."/>
            <person name="Nusbaum C."/>
            <person name="Birren B."/>
        </authorList>
    </citation>
    <scope>NUCLEOTIDE SEQUENCE [LARGE SCALE GENOMIC DNA]</scope>
    <source>
        <strain evidence="2">CBS 10118</strain>
    </source>
</reference>